<name>A0AAU7CSX6_9BACT</name>
<evidence type="ECO:0000256" key="1">
    <source>
        <dbReference type="SAM" id="SignalP"/>
    </source>
</evidence>
<protein>
    <submittedName>
        <fullName evidence="2">Uncharacterized protein</fullName>
    </submittedName>
</protein>
<evidence type="ECO:0000313" key="2">
    <source>
        <dbReference type="EMBL" id="XBH08060.1"/>
    </source>
</evidence>
<feature type="chain" id="PRO_5043414233" evidence="1">
    <location>
        <begin position="27"/>
        <end position="168"/>
    </location>
</feature>
<feature type="signal peptide" evidence="1">
    <location>
        <begin position="1"/>
        <end position="26"/>
    </location>
</feature>
<reference evidence="2" key="1">
    <citation type="submission" date="2024-05" db="EMBL/GenBank/DDBJ databases">
        <title>Planctomycetes of the genus Singulisphaera possess chitinolytic capabilities.</title>
        <authorList>
            <person name="Ivanova A."/>
        </authorList>
    </citation>
    <scope>NUCLEOTIDE SEQUENCE</scope>
    <source>
        <strain evidence="2">Ch08T</strain>
    </source>
</reference>
<organism evidence="2">
    <name type="scientific">Singulisphaera sp. Ch08</name>
    <dbReference type="NCBI Taxonomy" id="3120278"/>
    <lineage>
        <taxon>Bacteria</taxon>
        <taxon>Pseudomonadati</taxon>
        <taxon>Planctomycetota</taxon>
        <taxon>Planctomycetia</taxon>
        <taxon>Isosphaerales</taxon>
        <taxon>Isosphaeraceae</taxon>
        <taxon>Singulisphaera</taxon>
    </lineage>
</organism>
<dbReference type="RefSeq" id="WP_406700898.1">
    <property type="nucleotide sequence ID" value="NZ_CP155447.1"/>
</dbReference>
<gene>
    <name evidence="2" type="ORF">V5E97_19090</name>
</gene>
<keyword evidence="1" id="KW-0732">Signal</keyword>
<accession>A0AAU7CSX6</accession>
<proteinExistence type="predicted"/>
<dbReference type="AlphaFoldDB" id="A0AAU7CSX6"/>
<sequence length="168" mass="18577">MRRAFIIFLAAGAPLAVGLVSGPGRADSPLPPPARQTIWSNNRWFFAITDPKDWTTTIYRATPDGKGIKSWAMLGYLRFAWLADDGEHLVAAPPGWSGLVPLDYDKEHVILYFLARGELLNKVTLGQVIGDLSKLPRTASHYAWGHVVGFDQDGYFAIETVENRAIPI</sequence>
<dbReference type="EMBL" id="CP155447">
    <property type="protein sequence ID" value="XBH08060.1"/>
    <property type="molecule type" value="Genomic_DNA"/>
</dbReference>